<dbReference type="EMBL" id="JBHMDI010000040">
    <property type="protein sequence ID" value="MFB9349142.1"/>
    <property type="molecule type" value="Genomic_DNA"/>
</dbReference>
<evidence type="ECO:0008006" key="3">
    <source>
        <dbReference type="Google" id="ProtNLM"/>
    </source>
</evidence>
<reference evidence="1 2" key="1">
    <citation type="submission" date="2024-09" db="EMBL/GenBank/DDBJ databases">
        <authorList>
            <person name="Sun Q."/>
            <person name="Mori K."/>
        </authorList>
    </citation>
    <scope>NUCLEOTIDE SEQUENCE [LARGE SCALE GENOMIC DNA]</scope>
    <source>
        <strain evidence="1 2">JCM 9767</strain>
    </source>
</reference>
<comment type="caution">
    <text evidence="1">The sequence shown here is derived from an EMBL/GenBank/DDBJ whole genome shotgun (WGS) entry which is preliminary data.</text>
</comment>
<keyword evidence="2" id="KW-1185">Reference proteome</keyword>
<dbReference type="RefSeq" id="WP_366481679.1">
    <property type="nucleotide sequence ID" value="NZ_JBHMDI010000040.1"/>
</dbReference>
<evidence type="ECO:0000313" key="1">
    <source>
        <dbReference type="EMBL" id="MFB9349142.1"/>
    </source>
</evidence>
<protein>
    <recommendedName>
        <fullName evidence="3">Peptidase M48 domain-containing protein</fullName>
    </recommendedName>
</protein>
<dbReference type="Proteomes" id="UP001589753">
    <property type="component" value="Unassembled WGS sequence"/>
</dbReference>
<sequence length="343" mass="38902">MQMLMDRLIESVPETWQARARKIFAGRNFDGTANAEAWRDGEVGVIEINYGITSAAMIYSVLYCKYYEMVRTLGSEVDFTDDDEETLLMILEEVGDSGFTPILIADREKSSWNEHRSVYAGHELLQELPASRQEDDYHNTVRAIEEFVLAHELAHHLLGHTLDHYPRATQNKTYFQKAIQKYGIELPDRNLNNEQIQEIEADALALLIMAGVLIDEVSAPRIYRALSGSIIGLTALAHISDTWVVSDNLSETHPDFLTRYDCATRVIRAISRDIPKGAEGGHPLGFLTQLSGFVSIILNNWLAKHLDNHRPINVLSLTNWIFEQSAKVEEELKRLNLPQNDLL</sequence>
<accession>A0ABV5LCP0</accession>
<proteinExistence type="predicted"/>
<organism evidence="1 2">
    <name type="scientific">Streptomyces heliomycini</name>
    <dbReference type="NCBI Taxonomy" id="284032"/>
    <lineage>
        <taxon>Bacteria</taxon>
        <taxon>Bacillati</taxon>
        <taxon>Actinomycetota</taxon>
        <taxon>Actinomycetes</taxon>
        <taxon>Kitasatosporales</taxon>
        <taxon>Streptomycetaceae</taxon>
        <taxon>Streptomyces</taxon>
    </lineage>
</organism>
<evidence type="ECO:0000313" key="2">
    <source>
        <dbReference type="Proteomes" id="UP001589753"/>
    </source>
</evidence>
<gene>
    <name evidence="1" type="ORF">ACFFUA_16990</name>
</gene>
<name>A0ABV5LCP0_9ACTN</name>